<dbReference type="Proteomes" id="UP000765509">
    <property type="component" value="Unassembled WGS sequence"/>
</dbReference>
<accession>A0A9Q3GQY4</accession>
<protein>
    <submittedName>
        <fullName evidence="1">Uncharacterized protein</fullName>
    </submittedName>
</protein>
<evidence type="ECO:0000313" key="2">
    <source>
        <dbReference type="Proteomes" id="UP000765509"/>
    </source>
</evidence>
<evidence type="ECO:0000313" key="1">
    <source>
        <dbReference type="EMBL" id="MBW0475720.1"/>
    </source>
</evidence>
<comment type="caution">
    <text evidence="1">The sequence shown here is derived from an EMBL/GenBank/DDBJ whole genome shotgun (WGS) entry which is preliminary data.</text>
</comment>
<dbReference type="AlphaFoldDB" id="A0A9Q3GQY4"/>
<proteinExistence type="predicted"/>
<dbReference type="EMBL" id="AVOT02004212">
    <property type="protein sequence ID" value="MBW0475720.1"/>
    <property type="molecule type" value="Genomic_DNA"/>
</dbReference>
<sequence>MIKTVEDMIIRFCPHRIEFKDSDGFTHGWCSLITALKLEYKKSIYLSTDKTLAILEKGWNPRLPYDTLKKDFIDIHTTAKGFKIILDKERHCENRCMQNSFTYAKERGDKNLKPPDFKVGDLVLVSTINFNNIKGPKKLKEFFSGSFIIRELHGPSSMQLELKSKLMNKQPTFPLSLIKPYSSSDKELFFLRNIPLL</sequence>
<gene>
    <name evidence="1" type="ORF">O181_015435</name>
</gene>
<organism evidence="1 2">
    <name type="scientific">Austropuccinia psidii MF-1</name>
    <dbReference type="NCBI Taxonomy" id="1389203"/>
    <lineage>
        <taxon>Eukaryota</taxon>
        <taxon>Fungi</taxon>
        <taxon>Dikarya</taxon>
        <taxon>Basidiomycota</taxon>
        <taxon>Pucciniomycotina</taxon>
        <taxon>Pucciniomycetes</taxon>
        <taxon>Pucciniales</taxon>
        <taxon>Sphaerophragmiaceae</taxon>
        <taxon>Austropuccinia</taxon>
    </lineage>
</organism>
<keyword evidence="2" id="KW-1185">Reference proteome</keyword>
<reference evidence="1" key="1">
    <citation type="submission" date="2021-03" db="EMBL/GenBank/DDBJ databases">
        <title>Draft genome sequence of rust myrtle Austropuccinia psidii MF-1, a brazilian biotype.</title>
        <authorList>
            <person name="Quecine M.C."/>
            <person name="Pachon D.M.R."/>
            <person name="Bonatelli M.L."/>
            <person name="Correr F.H."/>
            <person name="Franceschini L.M."/>
            <person name="Leite T.F."/>
            <person name="Margarido G.R.A."/>
            <person name="Almeida C.A."/>
            <person name="Ferrarezi J.A."/>
            <person name="Labate C.A."/>
        </authorList>
    </citation>
    <scope>NUCLEOTIDE SEQUENCE</scope>
    <source>
        <strain evidence="1">MF-1</strain>
    </source>
</reference>
<name>A0A9Q3GQY4_9BASI</name>